<evidence type="ECO:0000256" key="3">
    <source>
        <dbReference type="ARBA" id="ARBA00022679"/>
    </source>
</evidence>
<evidence type="ECO:0000256" key="5">
    <source>
        <dbReference type="ARBA" id="ARBA00022737"/>
    </source>
</evidence>
<dbReference type="GO" id="GO:0016567">
    <property type="term" value="P:protein ubiquitination"/>
    <property type="evidence" value="ECO:0007669"/>
    <property type="project" value="InterPro"/>
</dbReference>
<organism evidence="12 13">
    <name type="scientific">Fragilariopsis cylindrus CCMP1102</name>
    <dbReference type="NCBI Taxonomy" id="635003"/>
    <lineage>
        <taxon>Eukaryota</taxon>
        <taxon>Sar</taxon>
        <taxon>Stramenopiles</taxon>
        <taxon>Ochrophyta</taxon>
        <taxon>Bacillariophyta</taxon>
        <taxon>Bacillariophyceae</taxon>
        <taxon>Bacillariophycidae</taxon>
        <taxon>Bacillariales</taxon>
        <taxon>Bacillariaceae</taxon>
        <taxon>Fragilariopsis</taxon>
    </lineage>
</organism>
<dbReference type="InterPro" id="IPR013083">
    <property type="entry name" value="Znf_RING/FYVE/PHD"/>
</dbReference>
<proteinExistence type="predicted"/>
<dbReference type="GO" id="GO:0061630">
    <property type="term" value="F:ubiquitin protein ligase activity"/>
    <property type="evidence" value="ECO:0007669"/>
    <property type="project" value="UniProtKB-EC"/>
</dbReference>
<dbReference type="Proteomes" id="UP000095751">
    <property type="component" value="Unassembled WGS sequence"/>
</dbReference>
<reference evidence="12 13" key="1">
    <citation type="submission" date="2016-09" db="EMBL/GenBank/DDBJ databases">
        <title>Extensive genetic diversity and differential bi-allelic expression allows diatom success in the polar Southern Ocean.</title>
        <authorList>
            <consortium name="DOE Joint Genome Institute"/>
            <person name="Mock T."/>
            <person name="Otillar R.P."/>
            <person name="Strauss J."/>
            <person name="Dupont C."/>
            <person name="Frickenhaus S."/>
            <person name="Maumus F."/>
            <person name="Mcmullan M."/>
            <person name="Sanges R."/>
            <person name="Schmutz J."/>
            <person name="Toseland A."/>
            <person name="Valas R."/>
            <person name="Veluchamy A."/>
            <person name="Ward B.J."/>
            <person name="Allen A."/>
            <person name="Barry K."/>
            <person name="Falciatore A."/>
            <person name="Ferrante M."/>
            <person name="Fortunato A.E."/>
            <person name="Gloeckner G."/>
            <person name="Gruber A."/>
            <person name="Hipkin R."/>
            <person name="Janech M."/>
            <person name="Kroth P."/>
            <person name="Leese F."/>
            <person name="Lindquist E."/>
            <person name="Lyon B.R."/>
            <person name="Martin J."/>
            <person name="Mayer C."/>
            <person name="Parker M."/>
            <person name="Quesneville H."/>
            <person name="Raymond J."/>
            <person name="Uhlig C."/>
            <person name="Valentin K.U."/>
            <person name="Worden A.Z."/>
            <person name="Armbrust E.V."/>
            <person name="Bowler C."/>
            <person name="Green B."/>
            <person name="Moulton V."/>
            <person name="Van Oosterhout C."/>
            <person name="Grigoriev I."/>
        </authorList>
    </citation>
    <scope>NUCLEOTIDE SEQUENCE [LARGE SCALE GENOMIC DNA]</scope>
    <source>
        <strain evidence="12 13">CCMP1102</strain>
    </source>
</reference>
<feature type="domain" description="RING-type" evidence="11">
    <location>
        <begin position="125"/>
        <end position="379"/>
    </location>
</feature>
<dbReference type="PROSITE" id="PS51873">
    <property type="entry name" value="TRIAD"/>
    <property type="match status" value="1"/>
</dbReference>
<dbReference type="Pfam" id="PF22191">
    <property type="entry name" value="IBR_1"/>
    <property type="match status" value="1"/>
</dbReference>
<gene>
    <name evidence="12" type="ORF">FRACYDRAFT_179546</name>
</gene>
<keyword evidence="8" id="KW-0862">Zinc</keyword>
<dbReference type="SUPFAM" id="SSF57850">
    <property type="entry name" value="RING/U-box"/>
    <property type="match status" value="2"/>
</dbReference>
<sequence>MSSATTATTATATAAATAALSSTSLSSSPTTIATIKKINKRKLPSSSAKIELVPAEELLPEMNHRIQEVHEALGVPLEASSPLLRIHGWSVQSLLQNYFDNPVKLLKEAGVFQRCSSQEKGPSPRRTQCSICMDGIDVDCGNNNISKKSTSLKMNCGHEFCLDCWEDYIINAIEYEGATCILATCPESTCNEVITEKEISFIVENSNDDDDERLSLLTKFHQYQLRSFVDSNDLARWCPGKGCNRVAHLTCLNPGFKFGRHNNNEPTLQFVTKCIECNDKDNNPNPNSGFCLPCGEEQHLPATCHQISKWNDKNSNNSATANWITVNTKTCPKCHTRINKDGGCMYMTCRNCRHGFCWICMGTHHVLSCNAFKEGDADDDTNRAKNELERYLHHHERYKGHAEAQKYVIQQIVKLNELEKVSEPTTVSSTTAAAQANEQLLICRRVLKFT</sequence>
<dbReference type="PROSITE" id="PS50089">
    <property type="entry name" value="ZF_RING_2"/>
    <property type="match status" value="1"/>
</dbReference>
<feature type="domain" description="RING-type" evidence="10">
    <location>
        <begin position="129"/>
        <end position="186"/>
    </location>
</feature>
<dbReference type="AlphaFoldDB" id="A0A1E7FUB5"/>
<keyword evidence="13" id="KW-1185">Reference proteome</keyword>
<keyword evidence="7" id="KW-0833">Ubl conjugation pathway</keyword>
<evidence type="ECO:0000313" key="13">
    <source>
        <dbReference type="Proteomes" id="UP000095751"/>
    </source>
</evidence>
<evidence type="ECO:0000259" key="11">
    <source>
        <dbReference type="PROSITE" id="PS51873"/>
    </source>
</evidence>
<keyword evidence="4" id="KW-0479">Metal-binding</keyword>
<keyword evidence="5" id="KW-0677">Repeat</keyword>
<accession>A0A1E7FUB5</accession>
<dbReference type="GO" id="GO:0008270">
    <property type="term" value="F:zinc ion binding"/>
    <property type="evidence" value="ECO:0007669"/>
    <property type="project" value="UniProtKB-KW"/>
</dbReference>
<dbReference type="Gene3D" id="1.20.120.1750">
    <property type="match status" value="1"/>
</dbReference>
<dbReference type="Pfam" id="PF01485">
    <property type="entry name" value="IBR"/>
    <property type="match status" value="1"/>
</dbReference>
<dbReference type="InterPro" id="IPR002867">
    <property type="entry name" value="IBR_dom"/>
</dbReference>
<dbReference type="InterPro" id="IPR044066">
    <property type="entry name" value="TRIAD_supradom"/>
</dbReference>
<dbReference type="InterPro" id="IPR017907">
    <property type="entry name" value="Znf_RING_CS"/>
</dbReference>
<dbReference type="OrthoDB" id="205060at2759"/>
<dbReference type="InterPro" id="IPR001841">
    <property type="entry name" value="Znf_RING"/>
</dbReference>
<dbReference type="EC" id="2.3.2.31" evidence="2"/>
<dbReference type="EMBL" id="KV784353">
    <property type="protein sequence ID" value="OEU21724.1"/>
    <property type="molecule type" value="Genomic_DNA"/>
</dbReference>
<dbReference type="PROSITE" id="PS00518">
    <property type="entry name" value="ZF_RING_1"/>
    <property type="match status" value="1"/>
</dbReference>
<evidence type="ECO:0000256" key="8">
    <source>
        <dbReference type="ARBA" id="ARBA00022833"/>
    </source>
</evidence>
<protein>
    <recommendedName>
        <fullName evidence="2">RBR-type E3 ubiquitin transferase</fullName>
        <ecNumber evidence="2">2.3.2.31</ecNumber>
    </recommendedName>
</protein>
<evidence type="ECO:0000256" key="1">
    <source>
        <dbReference type="ARBA" id="ARBA00001798"/>
    </source>
</evidence>
<dbReference type="FunCoup" id="A0A1E7FUB5">
    <property type="interactions" value="369"/>
</dbReference>
<evidence type="ECO:0000313" key="12">
    <source>
        <dbReference type="EMBL" id="OEU21724.1"/>
    </source>
</evidence>
<dbReference type="InterPro" id="IPR031127">
    <property type="entry name" value="E3_UB_ligase_RBR"/>
</dbReference>
<dbReference type="KEGG" id="fcy:FRACYDRAFT_179546"/>
<evidence type="ECO:0000256" key="9">
    <source>
        <dbReference type="PROSITE-ProRule" id="PRU00175"/>
    </source>
</evidence>
<name>A0A1E7FUB5_9STRA</name>
<dbReference type="PANTHER" id="PTHR11685">
    <property type="entry name" value="RBR FAMILY RING FINGER AND IBR DOMAIN-CONTAINING"/>
    <property type="match status" value="1"/>
</dbReference>
<evidence type="ECO:0000256" key="6">
    <source>
        <dbReference type="ARBA" id="ARBA00022771"/>
    </source>
</evidence>
<keyword evidence="6 9" id="KW-0863">Zinc-finger</keyword>
<dbReference type="Gene3D" id="3.30.40.10">
    <property type="entry name" value="Zinc/RING finger domain, C3HC4 (zinc finger)"/>
    <property type="match status" value="1"/>
</dbReference>
<dbReference type="InParanoid" id="A0A1E7FUB5"/>
<dbReference type="SMART" id="SM00647">
    <property type="entry name" value="IBR"/>
    <property type="match status" value="2"/>
</dbReference>
<evidence type="ECO:0000256" key="2">
    <source>
        <dbReference type="ARBA" id="ARBA00012251"/>
    </source>
</evidence>
<evidence type="ECO:0000256" key="7">
    <source>
        <dbReference type="ARBA" id="ARBA00022786"/>
    </source>
</evidence>
<comment type="catalytic activity">
    <reaction evidence="1">
        <text>[E2 ubiquitin-conjugating enzyme]-S-ubiquitinyl-L-cysteine + [acceptor protein]-L-lysine = [E2 ubiquitin-conjugating enzyme]-L-cysteine + [acceptor protein]-N(6)-ubiquitinyl-L-lysine.</text>
        <dbReference type="EC" id="2.3.2.31"/>
    </reaction>
</comment>
<keyword evidence="3" id="KW-0808">Transferase</keyword>
<evidence type="ECO:0000259" key="10">
    <source>
        <dbReference type="PROSITE" id="PS50089"/>
    </source>
</evidence>
<evidence type="ECO:0000256" key="4">
    <source>
        <dbReference type="ARBA" id="ARBA00022723"/>
    </source>
</evidence>